<reference evidence="2 3" key="1">
    <citation type="submission" date="2018-06" db="EMBL/GenBank/DDBJ databases">
        <title>Genomic Encyclopedia of Archaeal and Bacterial Type Strains, Phase II (KMG-II): from individual species to whole genera.</title>
        <authorList>
            <person name="Goeker M."/>
        </authorList>
    </citation>
    <scope>NUCLEOTIDE SEQUENCE [LARGE SCALE GENOMIC DNA]</scope>
    <source>
        <strain evidence="2 3">DSM 22009</strain>
    </source>
</reference>
<evidence type="ECO:0000313" key="3">
    <source>
        <dbReference type="Proteomes" id="UP000248916"/>
    </source>
</evidence>
<gene>
    <name evidence="2" type="ORF">LX81_01082</name>
</gene>
<dbReference type="EMBL" id="QKZL01000003">
    <property type="protein sequence ID" value="PZX18450.1"/>
    <property type="molecule type" value="Genomic_DNA"/>
</dbReference>
<dbReference type="PANTHER" id="PTHR43818:SF7">
    <property type="entry name" value="DEHYDROGENASE"/>
    <property type="match status" value="1"/>
</dbReference>
<dbReference type="Gene3D" id="3.30.360.10">
    <property type="entry name" value="Dihydrodipicolinate Reductase, domain 2"/>
    <property type="match status" value="1"/>
</dbReference>
<feature type="domain" description="Gfo/Idh/MocA-like oxidoreductase N-terminal" evidence="1">
    <location>
        <begin position="8"/>
        <end position="116"/>
    </location>
</feature>
<protein>
    <submittedName>
        <fullName evidence="2">D-galactose 1-dehydrogenase</fullName>
    </submittedName>
</protein>
<dbReference type="SUPFAM" id="SSF51735">
    <property type="entry name" value="NAD(P)-binding Rossmann-fold domains"/>
    <property type="match status" value="1"/>
</dbReference>
<dbReference type="Pfam" id="PF01408">
    <property type="entry name" value="GFO_IDH_MocA"/>
    <property type="match status" value="1"/>
</dbReference>
<dbReference type="GO" id="GO:0000166">
    <property type="term" value="F:nucleotide binding"/>
    <property type="evidence" value="ECO:0007669"/>
    <property type="project" value="InterPro"/>
</dbReference>
<evidence type="ECO:0000259" key="1">
    <source>
        <dbReference type="Pfam" id="PF01408"/>
    </source>
</evidence>
<dbReference type="InterPro" id="IPR036291">
    <property type="entry name" value="NAD(P)-bd_dom_sf"/>
</dbReference>
<dbReference type="PANTHER" id="PTHR43818">
    <property type="entry name" value="BCDNA.GH03377"/>
    <property type="match status" value="1"/>
</dbReference>
<keyword evidence="3" id="KW-1185">Reference proteome</keyword>
<sequence length="310" mass="34476">MTADRRPIALAGIGKIARDRHIPALEDSEDWSLEATISRNSEVEGIESHADIESFLEARPDIDTISLALPPGPRTAYAEAAIRAGRNVMLEKPPARTMAECLRLEALAAEAGVTLFATWHSRMGHAVESAAARIREEGLVGIRIDWREDVRKTHPRQDWIWEEGSLGVFDPGINAFSILGEILDMPIALREVSMEIPSNRQTPIAADFAFTHPSGAEISGVFDFRHDGDPLWDMWIETKAGRFALRDSGSRLEADDGDVPGNQSEEYPLLYRRLAELVDAGESDFDLRPLHHTADAHLIGRRSIVEPFDW</sequence>
<dbReference type="OrthoDB" id="9813657at2"/>
<dbReference type="Proteomes" id="UP000248916">
    <property type="component" value="Unassembled WGS sequence"/>
</dbReference>
<proteinExistence type="predicted"/>
<organism evidence="2 3">
    <name type="scientific">Palleronia aestuarii</name>
    <dbReference type="NCBI Taxonomy" id="568105"/>
    <lineage>
        <taxon>Bacteria</taxon>
        <taxon>Pseudomonadati</taxon>
        <taxon>Pseudomonadota</taxon>
        <taxon>Alphaproteobacteria</taxon>
        <taxon>Rhodobacterales</taxon>
        <taxon>Roseobacteraceae</taxon>
        <taxon>Palleronia</taxon>
    </lineage>
</organism>
<accession>A0A2W7NEV4</accession>
<comment type="caution">
    <text evidence="2">The sequence shown here is derived from an EMBL/GenBank/DDBJ whole genome shotgun (WGS) entry which is preliminary data.</text>
</comment>
<dbReference type="RefSeq" id="WP_111536254.1">
    <property type="nucleotide sequence ID" value="NZ_QKZL01000003.1"/>
</dbReference>
<dbReference type="InterPro" id="IPR000683">
    <property type="entry name" value="Gfo/Idh/MocA-like_OxRdtase_N"/>
</dbReference>
<dbReference type="AlphaFoldDB" id="A0A2W7NEV4"/>
<dbReference type="InterPro" id="IPR050463">
    <property type="entry name" value="Gfo/Idh/MocA_oxidrdct_glycsds"/>
</dbReference>
<dbReference type="Gene3D" id="3.40.50.720">
    <property type="entry name" value="NAD(P)-binding Rossmann-like Domain"/>
    <property type="match status" value="1"/>
</dbReference>
<name>A0A2W7NEV4_9RHOB</name>
<evidence type="ECO:0000313" key="2">
    <source>
        <dbReference type="EMBL" id="PZX18450.1"/>
    </source>
</evidence>